<sequence length="72" mass="8580">MCCWEVKRKTLWSRHWDIIKVKTPFHLGGDYSSQMKWGFVIVYIITIFETYSHDGIPSKLHQSQYHTQPVPV</sequence>
<dbReference type="EMBL" id="CACRUH010000101">
    <property type="protein sequence ID" value="VYU84072.1"/>
    <property type="molecule type" value="Genomic_DNA"/>
</dbReference>
<dbReference type="AlphaFoldDB" id="A0A6N3I4G2"/>
<evidence type="ECO:0000313" key="1">
    <source>
        <dbReference type="EMBL" id="VYU84072.1"/>
    </source>
</evidence>
<organism evidence="1">
    <name type="scientific">Hungatella hathewayi</name>
    <dbReference type="NCBI Taxonomy" id="154046"/>
    <lineage>
        <taxon>Bacteria</taxon>
        <taxon>Bacillati</taxon>
        <taxon>Bacillota</taxon>
        <taxon>Clostridia</taxon>
        <taxon>Lachnospirales</taxon>
        <taxon>Lachnospiraceae</taxon>
        <taxon>Hungatella</taxon>
    </lineage>
</organism>
<gene>
    <name evidence="1" type="ORF">CHLFYP18_04853</name>
</gene>
<proteinExistence type="predicted"/>
<reference evidence="1" key="1">
    <citation type="submission" date="2019-11" db="EMBL/GenBank/DDBJ databases">
        <authorList>
            <person name="Feng L."/>
        </authorList>
    </citation>
    <scope>NUCLEOTIDE SEQUENCE</scope>
    <source>
        <strain evidence="1">ChathewayiLFYP18</strain>
    </source>
</reference>
<protein>
    <submittedName>
        <fullName evidence="1">Uncharacterized protein</fullName>
    </submittedName>
</protein>
<name>A0A6N3I4G2_9FIRM</name>
<accession>A0A6N3I4G2</accession>